<feature type="region of interest" description="Disordered" evidence="3">
    <location>
        <begin position="414"/>
        <end position="436"/>
    </location>
</feature>
<evidence type="ECO:0000256" key="3">
    <source>
        <dbReference type="SAM" id="MobiDB-lite"/>
    </source>
</evidence>
<keyword evidence="2" id="KW-0808">Transferase</keyword>
<sequence length="436" mass="49282">MKVLWLTNILFPEPCRMLGLPEPVLGGWMYAGAQELMKAVPDLKLAAAMFYPGNGLRRLDGESMTYYLIPAPADMNAYRKELEPFFREARYAFGPDVVHIHGSEYPHSLAWVNACGAGNTAVSIQGLSSVCAGFYLGGISRRELVKFVTLRDLMRRDTLFAQQRRMKARGRYERELFSKVGHVIGRTAWDRAHAWAMNPEARYHFLHPTLREPFYRSEWDAGACEKHTIFLSQSHYPLKGLHMVAEALPLVLRHYPDARVHVAGPDILSVPAWRRNGYAHYLGKLMERLGVRDRFRWLGRLSAEQMCSQFRKAHIFVCPSMIENESNSLGEAQMVGTPCIAAYAGGMMDSVSHGETGFLYRFEDAELLAMQVCRLFGDMDLCRHVSSRGRRAALARHDRSANAEQLRRIYRDIAGDTANGTDGREGGRKEDSPCSC</sequence>
<dbReference type="Pfam" id="PF00534">
    <property type="entry name" value="Glycos_transf_1"/>
    <property type="match status" value="1"/>
</dbReference>
<dbReference type="PANTHER" id="PTHR12526:SF510">
    <property type="entry name" value="D-INOSITOL 3-PHOSPHATE GLYCOSYLTRANSFERASE"/>
    <property type="match status" value="1"/>
</dbReference>
<dbReference type="CDD" id="cd03801">
    <property type="entry name" value="GT4_PimA-like"/>
    <property type="match status" value="1"/>
</dbReference>
<evidence type="ECO:0000313" key="5">
    <source>
        <dbReference type="EMBL" id="BDL44511.1"/>
    </source>
</evidence>
<keyword evidence="1" id="KW-0328">Glycosyltransferase</keyword>
<evidence type="ECO:0000313" key="6">
    <source>
        <dbReference type="Proteomes" id="UP001062263"/>
    </source>
</evidence>
<dbReference type="SUPFAM" id="SSF53756">
    <property type="entry name" value="UDP-Glycosyltransferase/glycogen phosphorylase"/>
    <property type="match status" value="1"/>
</dbReference>
<feature type="compositionally biased region" description="Basic and acidic residues" evidence="3">
    <location>
        <begin position="422"/>
        <end position="436"/>
    </location>
</feature>
<evidence type="ECO:0000256" key="1">
    <source>
        <dbReference type="ARBA" id="ARBA00022676"/>
    </source>
</evidence>
<gene>
    <name evidence="5" type="ORF">Abiwalacus_20850</name>
</gene>
<feature type="domain" description="Glycosyl transferase family 1" evidence="4">
    <location>
        <begin position="229"/>
        <end position="391"/>
    </location>
</feature>
<evidence type="ECO:0000256" key="2">
    <source>
        <dbReference type="ARBA" id="ARBA00022679"/>
    </source>
</evidence>
<dbReference type="Proteomes" id="UP001062263">
    <property type="component" value="Chromosome"/>
</dbReference>
<accession>A0ABN6QIU9</accession>
<dbReference type="Gene3D" id="3.40.50.2000">
    <property type="entry name" value="Glycogen Phosphorylase B"/>
    <property type="match status" value="2"/>
</dbReference>
<keyword evidence="6" id="KW-1185">Reference proteome</keyword>
<dbReference type="InterPro" id="IPR001296">
    <property type="entry name" value="Glyco_trans_1"/>
</dbReference>
<dbReference type="EMBL" id="AP025943">
    <property type="protein sequence ID" value="BDL44511.1"/>
    <property type="molecule type" value="Genomic_DNA"/>
</dbReference>
<proteinExistence type="predicted"/>
<protein>
    <recommendedName>
        <fullName evidence="4">Glycosyl transferase family 1 domain-containing protein</fullName>
    </recommendedName>
</protein>
<name>A0ABN6QIU9_9BACT</name>
<evidence type="ECO:0000259" key="4">
    <source>
        <dbReference type="Pfam" id="PF00534"/>
    </source>
</evidence>
<dbReference type="PANTHER" id="PTHR12526">
    <property type="entry name" value="GLYCOSYLTRANSFERASE"/>
    <property type="match status" value="1"/>
</dbReference>
<reference evidence="5" key="1">
    <citation type="submission" date="2022-06" db="EMBL/GenBank/DDBJ databases">
        <title>Akkermansia biwalacus sp. nov., an anaerobic mucin-degrading bacterium isolated from human intestine.</title>
        <authorList>
            <person name="Kobayashi Y."/>
            <person name="Inoue S."/>
            <person name="Kawahara T."/>
            <person name="Kohda N."/>
        </authorList>
    </citation>
    <scope>NUCLEOTIDE SEQUENCE</scope>
    <source>
        <strain evidence="5">WON2089</strain>
    </source>
</reference>
<organism evidence="5 6">
    <name type="scientific">Akkermansia biwaensis</name>
    <dbReference type="NCBI Taxonomy" id="2946555"/>
    <lineage>
        <taxon>Bacteria</taxon>
        <taxon>Pseudomonadati</taxon>
        <taxon>Verrucomicrobiota</taxon>
        <taxon>Verrucomicrobiia</taxon>
        <taxon>Verrucomicrobiales</taxon>
        <taxon>Akkermansiaceae</taxon>
        <taxon>Akkermansia</taxon>
    </lineage>
</organism>